<dbReference type="Gene3D" id="3.40.50.300">
    <property type="entry name" value="P-loop containing nucleotide triphosphate hydrolases"/>
    <property type="match status" value="1"/>
</dbReference>
<evidence type="ECO:0000313" key="2">
    <source>
        <dbReference type="EMBL" id="KDR18632.1"/>
    </source>
</evidence>
<sequence length="300" mass="33449">MLCRGRVCALGLLLTLYLAGVLLISTVTLDAQHKGSKGGGDRSQGGTVVGGVIRVVSRRNRLQWCQALRFLDDPGPVVALASFPGSGNTWVRYLLQQATGIYTGSVYKDYGLLKNGFPAESVVNGSVSVVKTHEWGAAARRPFDKAVLLIRGPGPAIQAEFNRQSGGHTGFASPDRYRRNRGKYWQQFVADKLSAWRQTNLDWLQNFTGPMYIMFYDQLLGDVTTHLQGLLRFLNFNVSEQNLACAIERREGIYRRKRRVINFDPFTAVMKQALRKEQDAVFDAVANYPQKSEATSVNVR</sequence>
<keyword evidence="3" id="KW-1185">Reference proteome</keyword>
<dbReference type="eggNOG" id="KOG4157">
    <property type="taxonomic scope" value="Eukaryota"/>
</dbReference>
<protein>
    <submittedName>
        <fullName evidence="2">WSCD family member</fullName>
    </submittedName>
</protein>
<accession>A0A067R847</accession>
<proteinExistence type="inferred from homology"/>
<dbReference type="Proteomes" id="UP000027135">
    <property type="component" value="Unassembled WGS sequence"/>
</dbReference>
<dbReference type="STRING" id="136037.A0A067R847"/>
<reference evidence="2 3" key="1">
    <citation type="journal article" date="2014" name="Nat. Commun.">
        <title>Molecular traces of alternative social organization in a termite genome.</title>
        <authorList>
            <person name="Terrapon N."/>
            <person name="Li C."/>
            <person name="Robertson H.M."/>
            <person name="Ji L."/>
            <person name="Meng X."/>
            <person name="Booth W."/>
            <person name="Chen Z."/>
            <person name="Childers C.P."/>
            <person name="Glastad K.M."/>
            <person name="Gokhale K."/>
            <person name="Gowin J."/>
            <person name="Gronenberg W."/>
            <person name="Hermansen R.A."/>
            <person name="Hu H."/>
            <person name="Hunt B.G."/>
            <person name="Huylmans A.K."/>
            <person name="Khalil S.M."/>
            <person name="Mitchell R.D."/>
            <person name="Munoz-Torres M.C."/>
            <person name="Mustard J.A."/>
            <person name="Pan H."/>
            <person name="Reese J.T."/>
            <person name="Scharf M.E."/>
            <person name="Sun F."/>
            <person name="Vogel H."/>
            <person name="Xiao J."/>
            <person name="Yang W."/>
            <person name="Yang Z."/>
            <person name="Yang Z."/>
            <person name="Zhou J."/>
            <person name="Zhu J."/>
            <person name="Brent C.S."/>
            <person name="Elsik C.G."/>
            <person name="Goodisman M.A."/>
            <person name="Liberles D.A."/>
            <person name="Roe R.M."/>
            <person name="Vargo E.L."/>
            <person name="Vilcinskas A."/>
            <person name="Wang J."/>
            <person name="Bornberg-Bauer E."/>
            <person name="Korb J."/>
            <person name="Zhang G."/>
            <person name="Liebig J."/>
        </authorList>
    </citation>
    <scope>NUCLEOTIDE SEQUENCE [LARGE SCALE GENOMIC DNA]</scope>
    <source>
        <tissue evidence="2">Whole organism</tissue>
    </source>
</reference>
<dbReference type="AlphaFoldDB" id="A0A067R847"/>
<dbReference type="InParanoid" id="A0A067R847"/>
<dbReference type="SUPFAM" id="SSF52540">
    <property type="entry name" value="P-loop containing nucleoside triphosphate hydrolases"/>
    <property type="match status" value="1"/>
</dbReference>
<dbReference type="FunCoup" id="A0A067R847">
    <property type="interactions" value="2"/>
</dbReference>
<evidence type="ECO:0000313" key="3">
    <source>
        <dbReference type="Proteomes" id="UP000027135"/>
    </source>
</evidence>
<dbReference type="InterPro" id="IPR051589">
    <property type="entry name" value="Sialate-O-sulfotransferase"/>
</dbReference>
<dbReference type="PANTHER" id="PTHR45964">
    <property type="entry name" value="WSCD FAMILY MEMBER CG9164"/>
    <property type="match status" value="1"/>
</dbReference>
<name>A0A067R847_ZOONE</name>
<dbReference type="InterPro" id="IPR027417">
    <property type="entry name" value="P-loop_NTPase"/>
</dbReference>
<dbReference type="OrthoDB" id="5985073at2759"/>
<gene>
    <name evidence="2" type="ORF">L798_06612</name>
</gene>
<comment type="similarity">
    <text evidence="1">Belongs to the WSCD family.</text>
</comment>
<dbReference type="OMA" id="SEQNLAC"/>
<organism evidence="2 3">
    <name type="scientific">Zootermopsis nevadensis</name>
    <name type="common">Dampwood termite</name>
    <dbReference type="NCBI Taxonomy" id="136037"/>
    <lineage>
        <taxon>Eukaryota</taxon>
        <taxon>Metazoa</taxon>
        <taxon>Ecdysozoa</taxon>
        <taxon>Arthropoda</taxon>
        <taxon>Hexapoda</taxon>
        <taxon>Insecta</taxon>
        <taxon>Pterygota</taxon>
        <taxon>Neoptera</taxon>
        <taxon>Polyneoptera</taxon>
        <taxon>Dictyoptera</taxon>
        <taxon>Blattodea</taxon>
        <taxon>Blattoidea</taxon>
        <taxon>Termitoidae</taxon>
        <taxon>Termopsidae</taxon>
        <taxon>Zootermopsis</taxon>
    </lineage>
</organism>
<dbReference type="EMBL" id="KK852680">
    <property type="protein sequence ID" value="KDR18632.1"/>
    <property type="molecule type" value="Genomic_DNA"/>
</dbReference>
<dbReference type="PANTHER" id="PTHR45964:SF5">
    <property type="entry name" value="WSCD FAMILY MEMBER CG9164"/>
    <property type="match status" value="1"/>
</dbReference>
<evidence type="ECO:0000256" key="1">
    <source>
        <dbReference type="ARBA" id="ARBA00010236"/>
    </source>
</evidence>